<sequence>MSIGYGSVRLGNLALGRPDRHLSIGAQICGGLRVELSHEEIDDPAVPLLPGPRMNEAPVDQFGVRGKTGHPEPKRTTDPAAPPRQHRGLVVLIWSSAVGG</sequence>
<feature type="region of interest" description="Disordered" evidence="1">
    <location>
        <begin position="43"/>
        <end position="86"/>
    </location>
</feature>
<name>A0A917QVS8_9ACTN</name>
<dbReference type="AlphaFoldDB" id="A0A917QVS8"/>
<comment type="caution">
    <text evidence="2">The sequence shown here is derived from an EMBL/GenBank/DDBJ whole genome shotgun (WGS) entry which is preliminary data.</text>
</comment>
<reference evidence="2" key="1">
    <citation type="journal article" date="2014" name="Int. J. Syst. Evol. Microbiol.">
        <title>Complete genome sequence of Corynebacterium casei LMG S-19264T (=DSM 44701T), isolated from a smear-ripened cheese.</title>
        <authorList>
            <consortium name="US DOE Joint Genome Institute (JGI-PGF)"/>
            <person name="Walter F."/>
            <person name="Albersmeier A."/>
            <person name="Kalinowski J."/>
            <person name="Ruckert C."/>
        </authorList>
    </citation>
    <scope>NUCLEOTIDE SEQUENCE</scope>
    <source>
        <strain evidence="2">JCM 13064</strain>
    </source>
</reference>
<protein>
    <submittedName>
        <fullName evidence="2">Uncharacterized protein</fullName>
    </submittedName>
</protein>
<dbReference type="EMBL" id="BMNT01000005">
    <property type="protein sequence ID" value="GGK71733.1"/>
    <property type="molecule type" value="Genomic_DNA"/>
</dbReference>
<dbReference type="Proteomes" id="UP000645217">
    <property type="component" value="Unassembled WGS sequence"/>
</dbReference>
<organism evidence="2 3">
    <name type="scientific">Sphaerisporangium melleum</name>
    <dbReference type="NCBI Taxonomy" id="321316"/>
    <lineage>
        <taxon>Bacteria</taxon>
        <taxon>Bacillati</taxon>
        <taxon>Actinomycetota</taxon>
        <taxon>Actinomycetes</taxon>
        <taxon>Streptosporangiales</taxon>
        <taxon>Streptosporangiaceae</taxon>
        <taxon>Sphaerisporangium</taxon>
    </lineage>
</organism>
<reference evidence="2" key="2">
    <citation type="submission" date="2020-09" db="EMBL/GenBank/DDBJ databases">
        <authorList>
            <person name="Sun Q."/>
            <person name="Ohkuma M."/>
        </authorList>
    </citation>
    <scope>NUCLEOTIDE SEQUENCE</scope>
    <source>
        <strain evidence="2">JCM 13064</strain>
    </source>
</reference>
<evidence type="ECO:0000256" key="1">
    <source>
        <dbReference type="SAM" id="MobiDB-lite"/>
    </source>
</evidence>
<accession>A0A917QVS8</accession>
<gene>
    <name evidence="2" type="ORF">GCM10007964_13230</name>
</gene>
<keyword evidence="3" id="KW-1185">Reference proteome</keyword>
<evidence type="ECO:0000313" key="2">
    <source>
        <dbReference type="EMBL" id="GGK71733.1"/>
    </source>
</evidence>
<evidence type="ECO:0000313" key="3">
    <source>
        <dbReference type="Proteomes" id="UP000645217"/>
    </source>
</evidence>
<proteinExistence type="predicted"/>